<dbReference type="OrthoDB" id="6077919at2759"/>
<keyword evidence="2" id="KW-0479">Metal-binding</keyword>
<evidence type="ECO:0000313" key="8">
    <source>
        <dbReference type="Proteomes" id="UP000008820"/>
    </source>
</evidence>
<dbReference type="SUPFAM" id="SSF57716">
    <property type="entry name" value="Glucocorticoid receptor-like (DNA-binding domain)"/>
    <property type="match status" value="1"/>
</dbReference>
<dbReference type="InterPro" id="IPR050888">
    <property type="entry name" value="ZnF_C2H2-type_TF"/>
</dbReference>
<keyword evidence="4" id="KW-0863">Zinc-finger</keyword>
<dbReference type="SMART" id="SM00868">
    <property type="entry name" value="zf-AD"/>
    <property type="match status" value="2"/>
</dbReference>
<reference evidence="7" key="2">
    <citation type="submission" date="2020-05" db="UniProtKB">
        <authorList>
            <consortium name="EnsemblMetazoa"/>
        </authorList>
    </citation>
    <scope>IDENTIFICATION</scope>
    <source>
        <strain evidence="7">LVP_AGWG</strain>
    </source>
</reference>
<dbReference type="PROSITE" id="PS50157">
    <property type="entry name" value="ZINC_FINGER_C2H2_2"/>
    <property type="match status" value="7"/>
</dbReference>
<dbReference type="GO" id="GO:0005634">
    <property type="term" value="C:nucleus"/>
    <property type="evidence" value="ECO:0007669"/>
    <property type="project" value="UniProtKB-SubCell"/>
</dbReference>
<evidence type="ECO:0000256" key="4">
    <source>
        <dbReference type="ARBA" id="ARBA00022771"/>
    </source>
</evidence>
<sequence length="614" mass="70140">MACPHTEYALDMDVENMCRICLSQTDASERLFHIFSSAIVDGFLVAIPDVLQFCVNLTVSKSDGKPCKICQKCKSQLLEFYLFKQKCQRTDKVLQEALGSPIKQNDSDLLLASLRSPSVSDDNIMVEILESSTNCEDTALDEPNTIGMPEQTENQCHLCDQIFQTEKDLQDHAVVHCSMISDQDQESFIDDGHYPEYDETEVDDKSTVAGTHNGDETSVETEHSAIVNEEDAYYIADDLKMQRHMSVEKLLNDQSKDTSVDPSHEEQDDESIATIVAENDEPVEVKSIQSQNDITSCTEKSLEVHLRCNICGKTVKGRSRYFKHLRTHDVSTNVTEFLNYHICSICLQVFLHESEYTDHLKSADHYHQTDSLPLNGEEASYICGVCSAKYSRIDYVKQHLLSHLRSFPCPFAGCGCEYTSSARLGLHISSKHIEYETYQCQHCGEKSFVSKAELQQHLRVECNGKKYHCDHCDKKFLSSRSLAHHLKCLEKKHRCGECGKTFAQHGELKLHERMHNGERPFKCTICGKTYKTASLRTAHMDSHIDGKTFQCQICGKQLQTRTCYRNHIKRHSEERKHECDVCSKMFYTKYNVKIHKQKVHKLTQGVNQEKLDKL</sequence>
<dbReference type="Proteomes" id="UP000008820">
    <property type="component" value="Chromosome 3"/>
</dbReference>
<dbReference type="InterPro" id="IPR012934">
    <property type="entry name" value="Znf_AD"/>
</dbReference>
<accession>A0A1S4FDM2</accession>
<keyword evidence="6" id="KW-0539">Nucleus</keyword>
<dbReference type="InParanoid" id="A0A1S4FDM2"/>
<organism evidence="7 8">
    <name type="scientific">Aedes aegypti</name>
    <name type="common">Yellowfever mosquito</name>
    <name type="synonym">Culex aegypti</name>
    <dbReference type="NCBI Taxonomy" id="7159"/>
    <lineage>
        <taxon>Eukaryota</taxon>
        <taxon>Metazoa</taxon>
        <taxon>Ecdysozoa</taxon>
        <taxon>Arthropoda</taxon>
        <taxon>Hexapoda</taxon>
        <taxon>Insecta</taxon>
        <taxon>Pterygota</taxon>
        <taxon>Neoptera</taxon>
        <taxon>Endopterygota</taxon>
        <taxon>Diptera</taxon>
        <taxon>Nematocera</taxon>
        <taxon>Culicoidea</taxon>
        <taxon>Culicidae</taxon>
        <taxon>Culicinae</taxon>
        <taxon>Aedini</taxon>
        <taxon>Aedes</taxon>
        <taxon>Stegomyia</taxon>
    </lineage>
</organism>
<name>A0A1S4FDM2_AEDAE</name>
<dbReference type="InterPro" id="IPR013087">
    <property type="entry name" value="Znf_C2H2_type"/>
</dbReference>
<dbReference type="Pfam" id="PF00096">
    <property type="entry name" value="zf-C2H2"/>
    <property type="match status" value="5"/>
</dbReference>
<dbReference type="SUPFAM" id="SSF57667">
    <property type="entry name" value="beta-beta-alpha zinc fingers"/>
    <property type="match status" value="5"/>
</dbReference>
<keyword evidence="5" id="KW-0862">Zinc</keyword>
<dbReference type="Gene3D" id="3.30.160.60">
    <property type="entry name" value="Classic Zinc Finger"/>
    <property type="match status" value="6"/>
</dbReference>
<dbReference type="GO" id="GO:0003677">
    <property type="term" value="F:DNA binding"/>
    <property type="evidence" value="ECO:0007669"/>
    <property type="project" value="UniProtKB-ARBA"/>
</dbReference>
<comment type="subcellular location">
    <subcellularLocation>
        <location evidence="1">Nucleus</location>
    </subcellularLocation>
</comment>
<reference evidence="7 8" key="1">
    <citation type="submission" date="2017-06" db="EMBL/GenBank/DDBJ databases">
        <title>Aedes aegypti genome working group (AGWG) sequencing and assembly.</title>
        <authorList>
            <consortium name="Aedes aegypti Genome Working Group (AGWG)"/>
            <person name="Matthews B.J."/>
        </authorList>
    </citation>
    <scope>NUCLEOTIDE SEQUENCE [LARGE SCALE GENOMIC DNA]</scope>
    <source>
        <strain evidence="7 8">LVP_AGWG</strain>
    </source>
</reference>
<dbReference type="FunFam" id="3.30.160.60:FF:000110">
    <property type="entry name" value="Zinc finger protein-like"/>
    <property type="match status" value="1"/>
</dbReference>
<dbReference type="VEuPathDB" id="VectorBase:AAEL006453"/>
<dbReference type="Gene3D" id="3.40.1800.20">
    <property type="match status" value="1"/>
</dbReference>
<dbReference type="FunFam" id="3.30.160.60:FF:000870">
    <property type="entry name" value="zinc finger protein 197 isoform X1"/>
    <property type="match status" value="1"/>
</dbReference>
<dbReference type="AlphaFoldDB" id="A0A1S4FDM2"/>
<dbReference type="PROSITE" id="PS00028">
    <property type="entry name" value="ZINC_FINGER_C2H2_1"/>
    <property type="match status" value="9"/>
</dbReference>
<dbReference type="PROSITE" id="PS51915">
    <property type="entry name" value="ZAD"/>
    <property type="match status" value="1"/>
</dbReference>
<protein>
    <submittedName>
        <fullName evidence="7">Uncharacterized protein</fullName>
    </submittedName>
</protein>
<dbReference type="InterPro" id="IPR036236">
    <property type="entry name" value="Znf_C2H2_sf"/>
</dbReference>
<gene>
    <name evidence="7" type="primary">5568020</name>
</gene>
<evidence type="ECO:0000256" key="1">
    <source>
        <dbReference type="ARBA" id="ARBA00004123"/>
    </source>
</evidence>
<dbReference type="PANTHER" id="PTHR24406">
    <property type="entry name" value="TRANSCRIPTIONAL REPRESSOR CTCFL-RELATED"/>
    <property type="match status" value="1"/>
</dbReference>
<dbReference type="Pfam" id="PF07776">
    <property type="entry name" value="zf-AD"/>
    <property type="match status" value="1"/>
</dbReference>
<evidence type="ECO:0000256" key="3">
    <source>
        <dbReference type="ARBA" id="ARBA00022737"/>
    </source>
</evidence>
<keyword evidence="3" id="KW-0677">Repeat</keyword>
<dbReference type="SMART" id="SM00355">
    <property type="entry name" value="ZnF_C2H2"/>
    <property type="match status" value="11"/>
</dbReference>
<evidence type="ECO:0000256" key="2">
    <source>
        <dbReference type="ARBA" id="ARBA00022723"/>
    </source>
</evidence>
<keyword evidence="8" id="KW-1185">Reference proteome</keyword>
<dbReference type="EnsemblMetazoa" id="AAEL006453-RA">
    <property type="protein sequence ID" value="AAEL006453-PA"/>
    <property type="gene ID" value="AAEL006453"/>
</dbReference>
<evidence type="ECO:0000256" key="5">
    <source>
        <dbReference type="ARBA" id="ARBA00022833"/>
    </source>
</evidence>
<dbReference type="GO" id="GO:0008270">
    <property type="term" value="F:zinc ion binding"/>
    <property type="evidence" value="ECO:0007669"/>
    <property type="project" value="UniProtKB-UniRule"/>
</dbReference>
<proteinExistence type="predicted"/>
<evidence type="ECO:0000256" key="6">
    <source>
        <dbReference type="ARBA" id="ARBA00023242"/>
    </source>
</evidence>
<evidence type="ECO:0000313" key="7">
    <source>
        <dbReference type="EnsemblMetazoa" id="AAEL006453-PA"/>
    </source>
</evidence>